<keyword evidence="5" id="KW-0998">Cell outer membrane</keyword>
<feature type="domain" description="RagB/SusD" evidence="6">
    <location>
        <begin position="407"/>
        <end position="521"/>
    </location>
</feature>
<dbReference type="Proteomes" id="UP001144347">
    <property type="component" value="Unassembled WGS sequence"/>
</dbReference>
<dbReference type="InterPro" id="IPR012944">
    <property type="entry name" value="SusD_RagB_dom"/>
</dbReference>
<dbReference type="RefSeq" id="WP_269427910.1">
    <property type="nucleotide sequence ID" value="NZ_JAPWGM010000004.1"/>
</dbReference>
<protein>
    <submittedName>
        <fullName evidence="7">RagB/SusD family nutrient uptake outer membrane protein</fullName>
    </submittedName>
</protein>
<dbReference type="Gene3D" id="1.25.40.390">
    <property type="match status" value="1"/>
</dbReference>
<keyword evidence="8" id="KW-1185">Reference proteome</keyword>
<dbReference type="CDD" id="cd08977">
    <property type="entry name" value="SusD"/>
    <property type="match status" value="1"/>
</dbReference>
<dbReference type="Pfam" id="PF07980">
    <property type="entry name" value="SusD_RagB"/>
    <property type="match status" value="1"/>
</dbReference>
<dbReference type="SUPFAM" id="SSF48452">
    <property type="entry name" value="TPR-like"/>
    <property type="match status" value="1"/>
</dbReference>
<evidence type="ECO:0000259" key="6">
    <source>
        <dbReference type="Pfam" id="PF07980"/>
    </source>
</evidence>
<dbReference type="EMBL" id="JAPWGM010000004">
    <property type="protein sequence ID" value="MCZ4244856.1"/>
    <property type="molecule type" value="Genomic_DNA"/>
</dbReference>
<comment type="similarity">
    <text evidence="2">Belongs to the SusD family.</text>
</comment>
<sequence length="522" mass="58814">MISLLNMGAKLNKFLIALLLIIVVSGNYSCKKVIDIESSRLSDETTQWTKLEDAKAGLIGIYALMRTAMVADNTHWLIGDLRQGDFASTSRPDLKSIVDGQLNASYPLLTRVTNWRRFYSVVNAASLFIERSGEILPLDKRYTTVNHDVDIAQARALRAFAYFYMTRIWGDVPLLTSSHDGDFEQHARTSQAKVLAFATSELLLAAKVLPFRYGGTDAQLPGLYYGAPWPTWNGVLFTKLAAYAILAHISAWQSNYFDTEVYTKFIVDNYTKLNGDGSFGIRYIDMDALTENNNGYSPFAFKRATQVVGFGFEYGNGEATANGHLEQLTLASPLISKATPEIYVPKDTIRKVFTDPGDLRFSIDPLTKLYRTNYFLNYSTEKPMFSKIKVVADARTSGDFALFTSAVLFTRLEELTLLRAEALAVLGQRNEAIDNLNRATNLRGIIPYGSTSSKDLIDAIFEERRRELMGEGWRWFDQVRYNKIKRNNAAFNTLIDRNGIYWPVSKDVINANPSVTQNGYWN</sequence>
<name>A0ABT4LAH3_9SPHI</name>
<evidence type="ECO:0000256" key="3">
    <source>
        <dbReference type="ARBA" id="ARBA00022729"/>
    </source>
</evidence>
<evidence type="ECO:0000256" key="4">
    <source>
        <dbReference type="ARBA" id="ARBA00023136"/>
    </source>
</evidence>
<comment type="subcellular location">
    <subcellularLocation>
        <location evidence="1">Cell outer membrane</location>
    </subcellularLocation>
</comment>
<evidence type="ECO:0000313" key="8">
    <source>
        <dbReference type="Proteomes" id="UP001144347"/>
    </source>
</evidence>
<evidence type="ECO:0000256" key="2">
    <source>
        <dbReference type="ARBA" id="ARBA00006275"/>
    </source>
</evidence>
<organism evidence="7 8">
    <name type="scientific">Pedobacter punctiformis</name>
    <dbReference type="NCBI Taxonomy" id="3004097"/>
    <lineage>
        <taxon>Bacteria</taxon>
        <taxon>Pseudomonadati</taxon>
        <taxon>Bacteroidota</taxon>
        <taxon>Sphingobacteriia</taxon>
        <taxon>Sphingobacteriales</taxon>
        <taxon>Sphingobacteriaceae</taxon>
        <taxon>Pedobacter</taxon>
    </lineage>
</organism>
<comment type="caution">
    <text evidence="7">The sequence shown here is derived from an EMBL/GenBank/DDBJ whole genome shotgun (WGS) entry which is preliminary data.</text>
</comment>
<proteinExistence type="inferred from homology"/>
<keyword evidence="3" id="KW-0732">Signal</keyword>
<dbReference type="InterPro" id="IPR011990">
    <property type="entry name" value="TPR-like_helical_dom_sf"/>
</dbReference>
<evidence type="ECO:0000256" key="5">
    <source>
        <dbReference type="ARBA" id="ARBA00023237"/>
    </source>
</evidence>
<keyword evidence="4" id="KW-0472">Membrane</keyword>
<reference evidence="7" key="1">
    <citation type="submission" date="2022-12" db="EMBL/GenBank/DDBJ databases">
        <title>Genome sequence of HCMS5-2.</title>
        <authorList>
            <person name="Woo H."/>
        </authorList>
    </citation>
    <scope>NUCLEOTIDE SEQUENCE</scope>
    <source>
        <strain evidence="7">HCMS5-2</strain>
    </source>
</reference>
<accession>A0ABT4LAH3</accession>
<gene>
    <name evidence="7" type="ORF">O0955_12660</name>
</gene>
<evidence type="ECO:0000313" key="7">
    <source>
        <dbReference type="EMBL" id="MCZ4244856.1"/>
    </source>
</evidence>
<evidence type="ECO:0000256" key="1">
    <source>
        <dbReference type="ARBA" id="ARBA00004442"/>
    </source>
</evidence>